<keyword evidence="4 6" id="KW-1133">Transmembrane helix</keyword>
<keyword evidence="3 6" id="KW-0812">Transmembrane</keyword>
<evidence type="ECO:0000256" key="5">
    <source>
        <dbReference type="ARBA" id="ARBA00023136"/>
    </source>
</evidence>
<evidence type="ECO:0000313" key="7">
    <source>
        <dbReference type="EMBL" id="SUZ56051.1"/>
    </source>
</evidence>
<evidence type="ECO:0000256" key="3">
    <source>
        <dbReference type="ARBA" id="ARBA00022692"/>
    </source>
</evidence>
<evidence type="ECO:0008006" key="8">
    <source>
        <dbReference type="Google" id="ProtNLM"/>
    </source>
</evidence>
<evidence type="ECO:0000256" key="2">
    <source>
        <dbReference type="ARBA" id="ARBA00022481"/>
    </source>
</evidence>
<organism evidence="7">
    <name type="scientific">marine metagenome</name>
    <dbReference type="NCBI Taxonomy" id="408172"/>
    <lineage>
        <taxon>unclassified sequences</taxon>
        <taxon>metagenomes</taxon>
        <taxon>ecological metagenomes</taxon>
    </lineage>
</organism>
<keyword evidence="2" id="KW-0488">Methylation</keyword>
<dbReference type="GO" id="GO:0016020">
    <property type="term" value="C:membrane"/>
    <property type="evidence" value="ECO:0007669"/>
    <property type="project" value="UniProtKB-SubCell"/>
</dbReference>
<sequence length="144" mass="15886">MKKGDTVMNRNRNQQSGFTMIEIMVVVVIVAILAVIALPTYLNYVKSSYASEARTVMSNINNAAKMYYQIKGQWPSEVEELERSGQLDVSRSTKLKWAFDIQLSDQGGRITATSTEEMSGGAGQQVVFDADVGKFSGYGSPEEE</sequence>
<dbReference type="Gene3D" id="3.30.700.10">
    <property type="entry name" value="Glycoprotein, Type 4 Pilin"/>
    <property type="match status" value="1"/>
</dbReference>
<comment type="subcellular location">
    <subcellularLocation>
        <location evidence="1">Membrane</location>
        <topology evidence="1">Single-pass membrane protein</topology>
    </subcellularLocation>
</comment>
<name>A0A381NNA3_9ZZZZ</name>
<protein>
    <recommendedName>
        <fullName evidence="8">Type II secretion system protein GspG C-terminal domain-containing protein</fullName>
    </recommendedName>
</protein>
<dbReference type="SUPFAM" id="SSF54523">
    <property type="entry name" value="Pili subunits"/>
    <property type="match status" value="1"/>
</dbReference>
<evidence type="ECO:0000256" key="6">
    <source>
        <dbReference type="SAM" id="Phobius"/>
    </source>
</evidence>
<dbReference type="AlphaFoldDB" id="A0A381NNA3"/>
<reference evidence="7" key="1">
    <citation type="submission" date="2018-05" db="EMBL/GenBank/DDBJ databases">
        <authorList>
            <person name="Lanie J.A."/>
            <person name="Ng W.-L."/>
            <person name="Kazmierczak K.M."/>
            <person name="Andrzejewski T.M."/>
            <person name="Davidsen T.M."/>
            <person name="Wayne K.J."/>
            <person name="Tettelin H."/>
            <person name="Glass J.I."/>
            <person name="Rusch D."/>
            <person name="Podicherti R."/>
            <person name="Tsui H.-C.T."/>
            <person name="Winkler M.E."/>
        </authorList>
    </citation>
    <scope>NUCLEOTIDE SEQUENCE</scope>
</reference>
<keyword evidence="5 6" id="KW-0472">Membrane</keyword>
<dbReference type="Pfam" id="PF07963">
    <property type="entry name" value="N_methyl"/>
    <property type="match status" value="1"/>
</dbReference>
<dbReference type="PANTHER" id="PTHR30093">
    <property type="entry name" value="GENERAL SECRETION PATHWAY PROTEIN G"/>
    <property type="match status" value="1"/>
</dbReference>
<dbReference type="EMBL" id="UINC01000477">
    <property type="protein sequence ID" value="SUZ56051.1"/>
    <property type="molecule type" value="Genomic_DNA"/>
</dbReference>
<gene>
    <name evidence="7" type="ORF">METZ01_LOCUS8905</name>
</gene>
<dbReference type="InterPro" id="IPR045584">
    <property type="entry name" value="Pilin-like"/>
</dbReference>
<dbReference type="NCBIfam" id="TIGR02532">
    <property type="entry name" value="IV_pilin_GFxxxE"/>
    <property type="match status" value="1"/>
</dbReference>
<feature type="transmembrane region" description="Helical" evidence="6">
    <location>
        <begin position="21"/>
        <end position="42"/>
    </location>
</feature>
<evidence type="ECO:0000256" key="1">
    <source>
        <dbReference type="ARBA" id="ARBA00004167"/>
    </source>
</evidence>
<accession>A0A381NNA3</accession>
<evidence type="ECO:0000256" key="4">
    <source>
        <dbReference type="ARBA" id="ARBA00022989"/>
    </source>
</evidence>
<dbReference type="PANTHER" id="PTHR30093:SF44">
    <property type="entry name" value="TYPE II SECRETION SYSTEM CORE PROTEIN G"/>
    <property type="match status" value="1"/>
</dbReference>
<dbReference type="InterPro" id="IPR012902">
    <property type="entry name" value="N_methyl_site"/>
</dbReference>
<proteinExistence type="predicted"/>